<evidence type="ECO:0000256" key="2">
    <source>
        <dbReference type="ARBA" id="ARBA00007362"/>
    </source>
</evidence>
<evidence type="ECO:0000256" key="8">
    <source>
        <dbReference type="SAM" id="Phobius"/>
    </source>
</evidence>
<organism evidence="9 10">
    <name type="scientific">Leucobacter chromiireducens subsp. solipictus</name>
    <dbReference type="NCBI Taxonomy" id="398235"/>
    <lineage>
        <taxon>Bacteria</taxon>
        <taxon>Bacillati</taxon>
        <taxon>Actinomycetota</taxon>
        <taxon>Actinomycetes</taxon>
        <taxon>Micrococcales</taxon>
        <taxon>Microbacteriaceae</taxon>
        <taxon>Leucobacter</taxon>
    </lineage>
</organism>
<keyword evidence="7 8" id="KW-0472">Membrane</keyword>
<keyword evidence="3" id="KW-0813">Transport</keyword>
<comment type="similarity">
    <text evidence="2">Belongs to the EamA transporter family.</text>
</comment>
<proteinExistence type="inferred from homology"/>
<gene>
    <name evidence="9" type="primary">rarD</name>
    <name evidence="9" type="ORF">D3230_13955</name>
</gene>
<evidence type="ECO:0000256" key="5">
    <source>
        <dbReference type="ARBA" id="ARBA00022692"/>
    </source>
</evidence>
<evidence type="ECO:0000256" key="1">
    <source>
        <dbReference type="ARBA" id="ARBA00004651"/>
    </source>
</evidence>
<reference evidence="9 10" key="1">
    <citation type="submission" date="2018-09" db="EMBL/GenBank/DDBJ databases">
        <title>Comparative genomics of Leucobacter spp.</title>
        <authorList>
            <person name="Reis A.C."/>
            <person name="Kolvenbach B.A."/>
            <person name="Corvini P.F.X."/>
            <person name="Nunes O.C."/>
        </authorList>
    </citation>
    <scope>NUCLEOTIDE SEQUENCE [LARGE SCALE GENOMIC DNA]</scope>
    <source>
        <strain evidence="9 10">TAN 31504</strain>
    </source>
</reference>
<feature type="transmembrane region" description="Helical" evidence="8">
    <location>
        <begin position="275"/>
        <end position="296"/>
    </location>
</feature>
<feature type="transmembrane region" description="Helical" evidence="8">
    <location>
        <begin position="105"/>
        <end position="126"/>
    </location>
</feature>
<dbReference type="NCBIfam" id="TIGR00688">
    <property type="entry name" value="rarD"/>
    <property type="match status" value="1"/>
</dbReference>
<keyword evidence="4" id="KW-1003">Cell membrane</keyword>
<keyword evidence="10" id="KW-1185">Reference proteome</keyword>
<sequence length="310" mass="33160">MTGTSAPTSRGILASVGSSLAFAGVYFVTPMLAPASAEAVWGIRNLVTIPLIVLALLVVRQWHLVRDIAARIRRRPLLAVGVFVCGLLVSAQLWVFSWAPLHGRGLQVALGYFLLPLVLVVIGKFLYGDRLVWWQWVAAAIAAAGVAVELVRVGGVSWETLLVSLGYPVYFVLRRALGTAHLGGMFWEFVAVAPFAVVFLGRELAAGASTAANPALWWAAPVFALWTGVALMLYLTASRLLTMSLFGLLSYLEPALLVVASLLNGERIAAGEWVIYGAIWTAVTVLLLGGVMTLLAERRAGPRPDPDTSG</sequence>
<evidence type="ECO:0000313" key="9">
    <source>
        <dbReference type="EMBL" id="MBL3680383.1"/>
    </source>
</evidence>
<feature type="transmembrane region" description="Helical" evidence="8">
    <location>
        <begin position="216"/>
        <end position="236"/>
    </location>
</feature>
<comment type="subcellular location">
    <subcellularLocation>
        <location evidence="1">Cell membrane</location>
        <topology evidence="1">Multi-pass membrane protein</topology>
    </subcellularLocation>
</comment>
<evidence type="ECO:0000256" key="7">
    <source>
        <dbReference type="ARBA" id="ARBA00023136"/>
    </source>
</evidence>
<name>A0ABS1SIK3_9MICO</name>
<feature type="transmembrane region" description="Helical" evidence="8">
    <location>
        <begin position="133"/>
        <end position="150"/>
    </location>
</feature>
<feature type="transmembrane region" description="Helical" evidence="8">
    <location>
        <begin position="243"/>
        <end position="263"/>
    </location>
</feature>
<feature type="transmembrane region" description="Helical" evidence="8">
    <location>
        <begin position="185"/>
        <end position="204"/>
    </location>
</feature>
<dbReference type="RefSeq" id="WP_202345639.1">
    <property type="nucleotide sequence ID" value="NZ_BAAAPI010000012.1"/>
</dbReference>
<protein>
    <submittedName>
        <fullName evidence="9">EamA family transporter RarD</fullName>
    </submittedName>
</protein>
<evidence type="ECO:0000256" key="6">
    <source>
        <dbReference type="ARBA" id="ARBA00022989"/>
    </source>
</evidence>
<keyword evidence="6 8" id="KW-1133">Transmembrane helix</keyword>
<evidence type="ECO:0000256" key="3">
    <source>
        <dbReference type="ARBA" id="ARBA00022448"/>
    </source>
</evidence>
<dbReference type="EMBL" id="QYAC01000007">
    <property type="protein sequence ID" value="MBL3680383.1"/>
    <property type="molecule type" value="Genomic_DNA"/>
</dbReference>
<feature type="transmembrane region" description="Helical" evidence="8">
    <location>
        <begin position="156"/>
        <end position="173"/>
    </location>
</feature>
<feature type="transmembrane region" description="Helical" evidence="8">
    <location>
        <begin position="12"/>
        <end position="33"/>
    </location>
</feature>
<dbReference type="Proteomes" id="UP001645859">
    <property type="component" value="Unassembled WGS sequence"/>
</dbReference>
<accession>A0ABS1SIK3</accession>
<feature type="transmembrane region" description="Helical" evidence="8">
    <location>
        <begin position="77"/>
        <end position="99"/>
    </location>
</feature>
<evidence type="ECO:0000256" key="4">
    <source>
        <dbReference type="ARBA" id="ARBA00022475"/>
    </source>
</evidence>
<dbReference type="SUPFAM" id="SSF103481">
    <property type="entry name" value="Multidrug resistance efflux transporter EmrE"/>
    <property type="match status" value="1"/>
</dbReference>
<comment type="caution">
    <text evidence="9">The sequence shown here is derived from an EMBL/GenBank/DDBJ whole genome shotgun (WGS) entry which is preliminary data.</text>
</comment>
<keyword evidence="5 8" id="KW-0812">Transmembrane</keyword>
<feature type="transmembrane region" description="Helical" evidence="8">
    <location>
        <begin position="39"/>
        <end position="57"/>
    </location>
</feature>
<evidence type="ECO:0000313" key="10">
    <source>
        <dbReference type="Proteomes" id="UP001645859"/>
    </source>
</evidence>
<dbReference type="InterPro" id="IPR004626">
    <property type="entry name" value="RarD"/>
</dbReference>
<dbReference type="InterPro" id="IPR037185">
    <property type="entry name" value="EmrE-like"/>
</dbReference>